<reference evidence="1 2" key="1">
    <citation type="journal article" date="2024" name="G3 (Bethesda)">
        <title>Genome assembly of Hibiscus sabdariffa L. provides insights into metabolisms of medicinal natural products.</title>
        <authorList>
            <person name="Kim T."/>
        </authorList>
    </citation>
    <scope>NUCLEOTIDE SEQUENCE [LARGE SCALE GENOMIC DNA]</scope>
    <source>
        <strain evidence="1">TK-2024</strain>
        <tissue evidence="1">Old leaves</tissue>
    </source>
</reference>
<evidence type="ECO:0000313" key="2">
    <source>
        <dbReference type="Proteomes" id="UP001472677"/>
    </source>
</evidence>
<dbReference type="PANTHER" id="PTHR35121">
    <property type="entry name" value="HOMEODOMAIN PROTEIN 8, PUTATIVE-RELATED"/>
    <property type="match status" value="1"/>
</dbReference>
<dbReference type="Proteomes" id="UP001472677">
    <property type="component" value="Unassembled WGS sequence"/>
</dbReference>
<proteinExistence type="predicted"/>
<keyword evidence="2" id="KW-1185">Reference proteome</keyword>
<comment type="caution">
    <text evidence="1">The sequence shown here is derived from an EMBL/GenBank/DDBJ whole genome shotgun (WGS) entry which is preliminary data.</text>
</comment>
<organism evidence="1 2">
    <name type="scientific">Hibiscus sabdariffa</name>
    <name type="common">roselle</name>
    <dbReference type="NCBI Taxonomy" id="183260"/>
    <lineage>
        <taxon>Eukaryota</taxon>
        <taxon>Viridiplantae</taxon>
        <taxon>Streptophyta</taxon>
        <taxon>Embryophyta</taxon>
        <taxon>Tracheophyta</taxon>
        <taxon>Spermatophyta</taxon>
        <taxon>Magnoliopsida</taxon>
        <taxon>eudicotyledons</taxon>
        <taxon>Gunneridae</taxon>
        <taxon>Pentapetalae</taxon>
        <taxon>rosids</taxon>
        <taxon>malvids</taxon>
        <taxon>Malvales</taxon>
        <taxon>Malvaceae</taxon>
        <taxon>Malvoideae</taxon>
        <taxon>Hibiscus</taxon>
    </lineage>
</organism>
<dbReference type="EMBL" id="JBBPBM010000001">
    <property type="protein sequence ID" value="KAK8602037.1"/>
    <property type="molecule type" value="Genomic_DNA"/>
</dbReference>
<protein>
    <submittedName>
        <fullName evidence="1">Uncharacterized protein</fullName>
    </submittedName>
</protein>
<accession>A0ABR2GGJ5</accession>
<dbReference type="PANTHER" id="PTHR35121:SF2">
    <property type="entry name" value="SWIM-TYPE DOMAIN-CONTAINING PROTEIN"/>
    <property type="match status" value="1"/>
</dbReference>
<evidence type="ECO:0000313" key="1">
    <source>
        <dbReference type="EMBL" id="KAK8602037.1"/>
    </source>
</evidence>
<name>A0ABR2GGJ5_9ROSI</name>
<gene>
    <name evidence="1" type="ORF">V6N12_051859</name>
</gene>
<sequence>MATGAADGFLRSLLYEGCISSCDLGVEQRPYHRNCSCALHDKSSPGNCSHAFPKSKKVSYPIRRSWSEGCLAMAAAASGHSSPSSPSSAGVGKR</sequence>